<protein>
    <submittedName>
        <fullName evidence="4">Citrate lyase acyl carrier protein</fullName>
    </submittedName>
</protein>
<dbReference type="EMBL" id="JAATLM010000001">
    <property type="protein sequence ID" value="NIZ69385.1"/>
    <property type="molecule type" value="Genomic_DNA"/>
</dbReference>
<dbReference type="GO" id="GO:0016829">
    <property type="term" value="F:lyase activity"/>
    <property type="evidence" value="ECO:0007669"/>
    <property type="project" value="UniProtKB-KW"/>
</dbReference>
<dbReference type="Proteomes" id="UP000778951">
    <property type="component" value="Unassembled WGS sequence"/>
</dbReference>
<comment type="caution">
    <text evidence="4">The sequence shown here is derived from an EMBL/GenBank/DDBJ whole genome shotgun (WGS) entry which is preliminary data.</text>
</comment>
<dbReference type="RefSeq" id="WP_167695478.1">
    <property type="nucleotide sequence ID" value="NZ_CP118181.1"/>
</dbReference>
<evidence type="ECO:0000313" key="5">
    <source>
        <dbReference type="Proteomes" id="UP000778951"/>
    </source>
</evidence>
<evidence type="ECO:0000256" key="2">
    <source>
        <dbReference type="ARBA" id="ARBA00022490"/>
    </source>
</evidence>
<evidence type="ECO:0000256" key="1">
    <source>
        <dbReference type="ARBA" id="ARBA00004496"/>
    </source>
</evidence>
<sequence length="95" mass="10493">MQQLGQAGFSDINENKKASDIYIEVELTNIGGIQLTLEAQFATLFGRHIRQAILEQLSAMQVEHAMVKAQDFGALDFMIRARVKSAVDQARGVIS</sequence>
<name>A0A968GK86_9SPIO</name>
<proteinExistence type="predicted"/>
<accession>A0A968GK86</accession>
<comment type="subcellular location">
    <subcellularLocation>
        <location evidence="1">Cytoplasm</location>
    </subcellularLocation>
</comment>
<evidence type="ECO:0000313" key="4">
    <source>
        <dbReference type="EMBL" id="NIZ69385.1"/>
    </source>
</evidence>
<dbReference type="NCBIfam" id="NF009726">
    <property type="entry name" value="PRK13253.1"/>
    <property type="match status" value="1"/>
</dbReference>
<keyword evidence="3" id="KW-0597">Phosphoprotein</keyword>
<keyword evidence="4" id="KW-0456">Lyase</keyword>
<dbReference type="Pfam" id="PF06857">
    <property type="entry name" value="ACP"/>
    <property type="match status" value="1"/>
</dbReference>
<reference evidence="4" key="1">
    <citation type="submission" date="2020-03" db="EMBL/GenBank/DDBJ databases">
        <title>Spirochaetal bacteria isolated from arthropods constitute a novel genus Entomospira genus novum within the order Spirochaetales.</title>
        <authorList>
            <person name="Grana-Miraglia L."/>
            <person name="Sikutova S."/>
            <person name="Fingerle V."/>
            <person name="Sing A."/>
            <person name="Castillo-Ramirez S."/>
            <person name="Margos G."/>
            <person name="Rudolf I."/>
        </authorList>
    </citation>
    <scope>NUCLEOTIDE SEQUENCE</scope>
    <source>
        <strain evidence="4">BR149</strain>
    </source>
</reference>
<keyword evidence="2" id="KW-0963">Cytoplasm</keyword>
<dbReference type="AlphaFoldDB" id="A0A968GK86"/>
<organism evidence="4 5">
    <name type="scientific">Entomospira culicis</name>
    <dbReference type="NCBI Taxonomy" id="2719989"/>
    <lineage>
        <taxon>Bacteria</taxon>
        <taxon>Pseudomonadati</taxon>
        <taxon>Spirochaetota</taxon>
        <taxon>Spirochaetia</taxon>
        <taxon>Spirochaetales</taxon>
        <taxon>Spirochaetaceae</taxon>
        <taxon>Entomospira</taxon>
    </lineage>
</organism>
<dbReference type="InterPro" id="IPR023439">
    <property type="entry name" value="Mal_deCO2ase/Cit_lyase_ACP"/>
</dbReference>
<evidence type="ECO:0000256" key="3">
    <source>
        <dbReference type="ARBA" id="ARBA00022553"/>
    </source>
</evidence>
<keyword evidence="5" id="KW-1185">Reference proteome</keyword>
<dbReference type="GO" id="GO:0005737">
    <property type="term" value="C:cytoplasm"/>
    <property type="evidence" value="ECO:0007669"/>
    <property type="project" value="UniProtKB-SubCell"/>
</dbReference>
<gene>
    <name evidence="4" type="ORF">HCT48_04040</name>
</gene>